<name>U5D4G7_AMBTC</name>
<keyword evidence="2" id="KW-1185">Reference proteome</keyword>
<reference evidence="2" key="1">
    <citation type="journal article" date="2013" name="Science">
        <title>The Amborella genome and the evolution of flowering plants.</title>
        <authorList>
            <consortium name="Amborella Genome Project"/>
        </authorList>
    </citation>
    <scope>NUCLEOTIDE SEQUENCE [LARGE SCALE GENOMIC DNA]</scope>
</reference>
<dbReference type="EMBL" id="KI392384">
    <property type="protein sequence ID" value="ERN17095.1"/>
    <property type="molecule type" value="Genomic_DNA"/>
</dbReference>
<sequence length="128" mass="14394">MVHDLVVRNSLIWNALPYNQGFRSLYLIMNEPHSPDHKSSSLPCSVRSLPIPELLSIPFPTTSFLAKSEQGKAIFHIGTNSVESSFQLLIKNFDTSEGIPSRHINRWSKRGRLYSGPMSAMNPQTLVN</sequence>
<feature type="non-terminal residue" evidence="1">
    <location>
        <position position="128"/>
    </location>
</feature>
<accession>U5D4G7</accession>
<gene>
    <name evidence="1" type="ORF">AMTR_s00044p00091920</name>
</gene>
<organism evidence="1 2">
    <name type="scientific">Amborella trichopoda</name>
    <dbReference type="NCBI Taxonomy" id="13333"/>
    <lineage>
        <taxon>Eukaryota</taxon>
        <taxon>Viridiplantae</taxon>
        <taxon>Streptophyta</taxon>
        <taxon>Embryophyta</taxon>
        <taxon>Tracheophyta</taxon>
        <taxon>Spermatophyta</taxon>
        <taxon>Magnoliopsida</taxon>
        <taxon>Amborellales</taxon>
        <taxon>Amborellaceae</taxon>
        <taxon>Amborella</taxon>
    </lineage>
</organism>
<proteinExistence type="predicted"/>
<evidence type="ECO:0000313" key="2">
    <source>
        <dbReference type="Proteomes" id="UP000017836"/>
    </source>
</evidence>
<evidence type="ECO:0000313" key="1">
    <source>
        <dbReference type="EMBL" id="ERN17095.1"/>
    </source>
</evidence>
<dbReference type="HOGENOM" id="CLU_1965171_0_0_1"/>
<protein>
    <submittedName>
        <fullName evidence="1">Uncharacterized protein</fullName>
    </submittedName>
</protein>
<dbReference type="Proteomes" id="UP000017836">
    <property type="component" value="Unassembled WGS sequence"/>
</dbReference>
<dbReference type="AlphaFoldDB" id="U5D4G7"/>
<dbReference type="Gramene" id="ERN17095">
    <property type="protein sequence ID" value="ERN17095"/>
    <property type="gene ID" value="AMTR_s00044p00091920"/>
</dbReference>